<keyword evidence="3" id="KW-1185">Reference proteome</keyword>
<evidence type="ECO:0000313" key="1">
    <source>
        <dbReference type="EMBL" id="AGI67036.1"/>
    </source>
</evidence>
<accession>B5J6C6</accession>
<evidence type="ECO:0000313" key="2">
    <source>
        <dbReference type="EMBL" id="AGI68163.1"/>
    </source>
</evidence>
<dbReference type="KEGG" id="oat:OAN307_c25660"/>
<gene>
    <name evidence="1" type="ORF">OAN307_c13540</name>
    <name evidence="2" type="ORF">OAN307_c25660</name>
</gene>
<sequence length="54" mass="6065">MANRINVQFVNGYVFNVTDRLFPTALREVQADLSRRPVIVGVLALRLILVISVP</sequence>
<dbReference type="EMBL" id="CP003740">
    <property type="protein sequence ID" value="AGI68163.1"/>
    <property type="molecule type" value="Genomic_DNA"/>
</dbReference>
<dbReference type="KEGG" id="oat:OAN307_c13540"/>
<reference evidence="2 3" key="1">
    <citation type="journal article" date="2013" name="PLoS ONE">
        <title>Poles Apart: Arctic and Antarctic Octadecabacter strains Share High Genome Plasticity and a New Type of Xanthorhodopsin.</title>
        <authorList>
            <person name="Vollmers J."/>
            <person name="Voget S."/>
            <person name="Dietrich S."/>
            <person name="Gollnow K."/>
            <person name="Smits M."/>
            <person name="Meyer K."/>
            <person name="Brinkhoff T."/>
            <person name="Simon M."/>
            <person name="Daniel R."/>
        </authorList>
    </citation>
    <scope>NUCLEOTIDE SEQUENCE [LARGE SCALE GENOMIC DNA]</scope>
    <source>
        <strain evidence="2 3">307</strain>
    </source>
</reference>
<name>B5J6C6_9RHOB</name>
<protein>
    <submittedName>
        <fullName evidence="2">Uncharacterized protein</fullName>
    </submittedName>
</protein>
<organism evidence="2 3">
    <name type="scientific">Octadecabacter antarcticus 307</name>
    <dbReference type="NCBI Taxonomy" id="391626"/>
    <lineage>
        <taxon>Bacteria</taxon>
        <taxon>Pseudomonadati</taxon>
        <taxon>Pseudomonadota</taxon>
        <taxon>Alphaproteobacteria</taxon>
        <taxon>Rhodobacterales</taxon>
        <taxon>Roseobacteraceae</taxon>
        <taxon>Octadecabacter</taxon>
    </lineage>
</organism>
<dbReference type="Proteomes" id="UP000005307">
    <property type="component" value="Chromosome"/>
</dbReference>
<proteinExistence type="predicted"/>
<dbReference type="EMBL" id="CP003740">
    <property type="protein sequence ID" value="AGI67036.1"/>
    <property type="molecule type" value="Genomic_DNA"/>
</dbReference>
<evidence type="ECO:0000313" key="3">
    <source>
        <dbReference type="Proteomes" id="UP000005307"/>
    </source>
</evidence>
<dbReference type="AlphaFoldDB" id="B5J6C6"/>
<dbReference type="HOGENOM" id="CLU_3045939_0_0_5"/>